<dbReference type="InterPro" id="IPR001173">
    <property type="entry name" value="Glyco_trans_2-like"/>
</dbReference>
<feature type="domain" description="Glycosyltransferase 2-like" evidence="1">
    <location>
        <begin position="3"/>
        <end position="140"/>
    </location>
</feature>
<keyword evidence="3" id="KW-1185">Reference proteome</keyword>
<dbReference type="GO" id="GO:0016740">
    <property type="term" value="F:transferase activity"/>
    <property type="evidence" value="ECO:0007669"/>
    <property type="project" value="UniProtKB-KW"/>
</dbReference>
<dbReference type="InterPro" id="IPR050834">
    <property type="entry name" value="Glycosyltransf_2"/>
</dbReference>
<dbReference type="AlphaFoldDB" id="A0A5J5IHH5"/>
<dbReference type="Proteomes" id="UP000326903">
    <property type="component" value="Unassembled WGS sequence"/>
</dbReference>
<dbReference type="Gene3D" id="3.90.550.10">
    <property type="entry name" value="Spore Coat Polysaccharide Biosynthesis Protein SpsA, Chain A"/>
    <property type="match status" value="1"/>
</dbReference>
<evidence type="ECO:0000259" key="1">
    <source>
        <dbReference type="Pfam" id="PF00535"/>
    </source>
</evidence>
<dbReference type="SUPFAM" id="SSF53448">
    <property type="entry name" value="Nucleotide-diphospho-sugar transferases"/>
    <property type="match status" value="1"/>
</dbReference>
<name>A0A5J5IHH5_9BACT</name>
<dbReference type="PANTHER" id="PTHR43685:SF2">
    <property type="entry name" value="GLYCOSYLTRANSFERASE 2-LIKE DOMAIN-CONTAINING PROTEIN"/>
    <property type="match status" value="1"/>
</dbReference>
<dbReference type="InterPro" id="IPR029044">
    <property type="entry name" value="Nucleotide-diphossugar_trans"/>
</dbReference>
<organism evidence="2 3">
    <name type="scientific">Ginsengibacter hankyongi</name>
    <dbReference type="NCBI Taxonomy" id="2607284"/>
    <lineage>
        <taxon>Bacteria</taxon>
        <taxon>Pseudomonadati</taxon>
        <taxon>Bacteroidota</taxon>
        <taxon>Chitinophagia</taxon>
        <taxon>Chitinophagales</taxon>
        <taxon>Chitinophagaceae</taxon>
        <taxon>Ginsengibacter</taxon>
    </lineage>
</organism>
<proteinExistence type="predicted"/>
<evidence type="ECO:0000313" key="2">
    <source>
        <dbReference type="EMBL" id="KAA9039531.1"/>
    </source>
</evidence>
<keyword evidence="2" id="KW-0808">Transferase</keyword>
<dbReference type="RefSeq" id="WP_150414942.1">
    <property type="nucleotide sequence ID" value="NZ_VYQF01000002.1"/>
</dbReference>
<dbReference type="EMBL" id="VYQF01000002">
    <property type="protein sequence ID" value="KAA9039531.1"/>
    <property type="molecule type" value="Genomic_DNA"/>
</dbReference>
<gene>
    <name evidence="2" type="ORF">FW778_12005</name>
</gene>
<protein>
    <submittedName>
        <fullName evidence="2">Glycosyltransferase</fullName>
    </submittedName>
</protein>
<accession>A0A5J5IHH5</accession>
<evidence type="ECO:0000313" key="3">
    <source>
        <dbReference type="Proteomes" id="UP000326903"/>
    </source>
</evidence>
<dbReference type="PANTHER" id="PTHR43685">
    <property type="entry name" value="GLYCOSYLTRANSFERASE"/>
    <property type="match status" value="1"/>
</dbReference>
<comment type="caution">
    <text evidence="2">The sequence shown here is derived from an EMBL/GenBank/DDBJ whole genome shotgun (WGS) entry which is preliminary data.</text>
</comment>
<reference evidence="2 3" key="1">
    <citation type="submission" date="2019-09" db="EMBL/GenBank/DDBJ databases">
        <title>Draft genome sequence of Ginsengibacter sp. BR5-29.</title>
        <authorList>
            <person name="Im W.-T."/>
        </authorList>
    </citation>
    <scope>NUCLEOTIDE SEQUENCE [LARGE SCALE GENOMIC DNA]</scope>
    <source>
        <strain evidence="2 3">BR5-29</strain>
    </source>
</reference>
<sequence length="273" mass="32098">MISIITSVHNQLNMNKLFYETLQKNSSLPFELIVIDNNSTDGSKEFFKDKADVFIPNEENYSYPHCQNQGIAVAKYHYLAFFNNDILVSKEWDKKILQIMNDKAIEVISFATNDHLENKIVQKKMHKKWKRIKYFIRALSGINVRSLKRMVKWMYGDFDKFCNARYETFKDAVVEGFSGSCILIKKSAFEKIGIWDERLQVADFDLFFRTKERAVQYHDIKPLQLALGVYIHHFQRLTLRSKNVIPFADQKNIISIKEKWGDKTEALYKDVIG</sequence>
<dbReference type="Pfam" id="PF00535">
    <property type="entry name" value="Glycos_transf_2"/>
    <property type="match status" value="1"/>
</dbReference>